<dbReference type="SUPFAM" id="SSF56601">
    <property type="entry name" value="beta-lactamase/transpeptidase-like"/>
    <property type="match status" value="1"/>
</dbReference>
<protein>
    <recommendedName>
        <fullName evidence="2">Beta-lactamase-related domain-containing protein</fullName>
    </recommendedName>
</protein>
<comment type="similarity">
    <text evidence="1">Belongs to the beta-lactamase family.</text>
</comment>
<accession>A0AAD5V3X2</accession>
<feature type="domain" description="Beta-lactamase-related" evidence="2">
    <location>
        <begin position="152"/>
        <end position="516"/>
    </location>
</feature>
<dbReference type="InterPro" id="IPR001466">
    <property type="entry name" value="Beta-lactam-related"/>
</dbReference>
<dbReference type="Gene3D" id="3.40.710.10">
    <property type="entry name" value="DD-peptidase/beta-lactamase superfamily"/>
    <property type="match status" value="1"/>
</dbReference>
<dbReference type="AlphaFoldDB" id="A0AAD5V3X2"/>
<evidence type="ECO:0000313" key="4">
    <source>
        <dbReference type="Proteomes" id="UP001212997"/>
    </source>
</evidence>
<name>A0AAD5V3X2_9APHY</name>
<dbReference type="InterPro" id="IPR051478">
    <property type="entry name" value="Beta-lactamase-like_AB/R"/>
</dbReference>
<evidence type="ECO:0000313" key="3">
    <source>
        <dbReference type="EMBL" id="KAJ3485083.1"/>
    </source>
</evidence>
<comment type="caution">
    <text evidence="3">The sequence shown here is derived from an EMBL/GenBank/DDBJ whole genome shotgun (WGS) entry which is preliminary data.</text>
</comment>
<dbReference type="EMBL" id="JANAWD010000165">
    <property type="protein sequence ID" value="KAJ3485083.1"/>
    <property type="molecule type" value="Genomic_DNA"/>
</dbReference>
<dbReference type="PANTHER" id="PTHR22935:SF95">
    <property type="entry name" value="BETA-LACTAMASE-LIKE 1-RELATED"/>
    <property type="match status" value="1"/>
</dbReference>
<dbReference type="Pfam" id="PF00144">
    <property type="entry name" value="Beta-lactamase"/>
    <property type="match status" value="1"/>
</dbReference>
<evidence type="ECO:0000259" key="2">
    <source>
        <dbReference type="Pfam" id="PF00144"/>
    </source>
</evidence>
<proteinExistence type="inferred from homology"/>
<reference evidence="3" key="1">
    <citation type="submission" date="2022-07" db="EMBL/GenBank/DDBJ databases">
        <title>Genome Sequence of Physisporinus lineatus.</title>
        <authorList>
            <person name="Buettner E."/>
        </authorList>
    </citation>
    <scope>NUCLEOTIDE SEQUENCE</scope>
    <source>
        <strain evidence="3">VT162</strain>
    </source>
</reference>
<keyword evidence="4" id="KW-1185">Reference proteome</keyword>
<dbReference type="PANTHER" id="PTHR22935">
    <property type="entry name" value="PENICILLIN-BINDING PROTEIN"/>
    <property type="match status" value="1"/>
</dbReference>
<organism evidence="3 4">
    <name type="scientific">Meripilus lineatus</name>
    <dbReference type="NCBI Taxonomy" id="2056292"/>
    <lineage>
        <taxon>Eukaryota</taxon>
        <taxon>Fungi</taxon>
        <taxon>Dikarya</taxon>
        <taxon>Basidiomycota</taxon>
        <taxon>Agaricomycotina</taxon>
        <taxon>Agaricomycetes</taxon>
        <taxon>Polyporales</taxon>
        <taxon>Meripilaceae</taxon>
        <taxon>Meripilus</taxon>
    </lineage>
</organism>
<evidence type="ECO:0000256" key="1">
    <source>
        <dbReference type="ARBA" id="ARBA00038473"/>
    </source>
</evidence>
<dbReference type="InterPro" id="IPR012338">
    <property type="entry name" value="Beta-lactam/transpept-like"/>
</dbReference>
<sequence length="660" mass="72489">MVEKITKSGHAPSQTVRLPVTVKHEECEGRRLLSRVRALMQDGMMHRVWGIDMGDTDKVLDDGRPSRSRRNIPWVTLAVLSFTALLSYAEVSYPHVGSQLLAYLSRATESKITTRQNSQTTCSSPLPDIFTTKPPLASHPLVKTTSDAFAAQLASRVAEGDIDSLAIAVVTSEGSIFEGTYGVVRANETDAEKRGKVNRDTVYRLASVSKVFTVLETLILRDRGVLQLDDPLTKFFPDFHYGPPPTASSEAIHTKRHQQPPITLRQLGSHMSGLGMIHPPGTLPNWPYSLQGAGHPPDNGNPFPTHEEVLDAVRRFPKSAEPWSMGLYSNTGLSLLGQANVIADGQRGDAEVKANTHAEILERDVFGPLGMERSGFLASKYGEGELAISSVEPEAADYDFKDAMNPAGGQFSSLSDLITSVQTFLNPSHALSLLPAHTLHEWLHPLHPLFDDMTEIGMPWEIIKTPNKWGQKERTYIKWGQLAGYHTALSVNPQKGYGVVVLMTGPYPDSQDFLMRAVRAFQPVFDELLEEAAKELYEGTWVEEDSSAIVSVENGSIKVEKLALKNVDTLWMLQGSPAGDAKPVDLFSTGRTDEFRLALGVPGFNDAPDYGCLIYMLGFDVGYARGQAIDLVYWGGEGEERRMHVPAAGVTLQRVSRAIV</sequence>
<dbReference type="Proteomes" id="UP001212997">
    <property type="component" value="Unassembled WGS sequence"/>
</dbReference>
<gene>
    <name evidence="3" type="ORF">NLI96_g5206</name>
</gene>